<dbReference type="Proteomes" id="UP000308267">
    <property type="component" value="Unassembled WGS sequence"/>
</dbReference>
<evidence type="ECO:0000313" key="3">
    <source>
        <dbReference type="Proteomes" id="UP000308267"/>
    </source>
</evidence>
<keyword evidence="3" id="KW-1185">Reference proteome</keyword>
<protein>
    <submittedName>
        <fullName evidence="2">Uncharacterized protein</fullName>
    </submittedName>
</protein>
<reference evidence="2 3" key="1">
    <citation type="journal article" date="2019" name="BMC Genomics">
        <title>New insights from Opisthorchis felineus genome: update on genomics of the epidemiologically important liver flukes.</title>
        <authorList>
            <person name="Ershov N.I."/>
            <person name="Mordvinov V.A."/>
            <person name="Prokhortchouk E.B."/>
            <person name="Pakharukova M.Y."/>
            <person name="Gunbin K.V."/>
            <person name="Ustyantsev K."/>
            <person name="Genaev M.A."/>
            <person name="Blinov A.G."/>
            <person name="Mazur A."/>
            <person name="Boulygina E."/>
            <person name="Tsygankova S."/>
            <person name="Khrameeva E."/>
            <person name="Chekanov N."/>
            <person name="Fan G."/>
            <person name="Xiao A."/>
            <person name="Zhang H."/>
            <person name="Xu X."/>
            <person name="Yang H."/>
            <person name="Solovyev V."/>
            <person name="Lee S.M."/>
            <person name="Liu X."/>
            <person name="Afonnikov D.A."/>
            <person name="Skryabin K.G."/>
        </authorList>
    </citation>
    <scope>NUCLEOTIDE SEQUENCE [LARGE SCALE GENOMIC DNA]</scope>
    <source>
        <strain evidence="2">AK-0245</strain>
        <tissue evidence="2">Whole organism</tissue>
    </source>
</reference>
<dbReference type="AlphaFoldDB" id="A0A4S2LG70"/>
<evidence type="ECO:0000256" key="1">
    <source>
        <dbReference type="SAM" id="MobiDB-lite"/>
    </source>
</evidence>
<evidence type="ECO:0000313" key="2">
    <source>
        <dbReference type="EMBL" id="TGZ61746.1"/>
    </source>
</evidence>
<gene>
    <name evidence="2" type="ORF">CRM22_007816</name>
</gene>
<organism evidence="2 3">
    <name type="scientific">Opisthorchis felineus</name>
    <dbReference type="NCBI Taxonomy" id="147828"/>
    <lineage>
        <taxon>Eukaryota</taxon>
        <taxon>Metazoa</taxon>
        <taxon>Spiralia</taxon>
        <taxon>Lophotrochozoa</taxon>
        <taxon>Platyhelminthes</taxon>
        <taxon>Trematoda</taxon>
        <taxon>Digenea</taxon>
        <taxon>Opisthorchiida</taxon>
        <taxon>Opisthorchiata</taxon>
        <taxon>Opisthorchiidae</taxon>
        <taxon>Opisthorchis</taxon>
    </lineage>
</organism>
<feature type="region of interest" description="Disordered" evidence="1">
    <location>
        <begin position="1"/>
        <end position="76"/>
    </location>
</feature>
<sequence>MRPPSGQGMPTGPGFGGMPSPPRRGMLPPSGSGMPPGPEFDEMPPGPEFGRMPTSPKYGGMPPAGGIGDLLDKMDKTSLRTKEEAFGVKLFHPCLQRILEPTKGLR</sequence>
<dbReference type="EMBL" id="SJOL01007812">
    <property type="protein sequence ID" value="TGZ61746.1"/>
    <property type="molecule type" value="Genomic_DNA"/>
</dbReference>
<proteinExistence type="predicted"/>
<comment type="caution">
    <text evidence="2">The sequence shown here is derived from an EMBL/GenBank/DDBJ whole genome shotgun (WGS) entry which is preliminary data.</text>
</comment>
<name>A0A4S2LG70_OPIFE</name>
<feature type="compositionally biased region" description="Low complexity" evidence="1">
    <location>
        <begin position="23"/>
        <end position="33"/>
    </location>
</feature>
<accession>A0A4S2LG70</accession>